<dbReference type="OrthoDB" id="6350321at2759"/>
<dbReference type="SMART" id="SM00875">
    <property type="entry name" value="BACK"/>
    <property type="match status" value="1"/>
</dbReference>
<reference evidence="4" key="1">
    <citation type="journal article" date="2021" name="Elife">
        <title>Highly contiguous assemblies of 101 drosophilid genomes.</title>
        <authorList>
            <person name="Kim B.Y."/>
            <person name="Wang J.R."/>
            <person name="Miller D.E."/>
            <person name="Barmina O."/>
            <person name="Delaney E."/>
            <person name="Thompson A."/>
            <person name="Comeault A.A."/>
            <person name="Peede D."/>
            <person name="D'Agostino E.R."/>
            <person name="Pelaez J."/>
            <person name="Aguilar J.M."/>
            <person name="Haji D."/>
            <person name="Matsunaga T."/>
            <person name="Armstrong E.E."/>
            <person name="Zych M."/>
            <person name="Ogawa Y."/>
            <person name="Stamenkovic-Radak M."/>
            <person name="Jelic M."/>
            <person name="Veselinovic M.S."/>
            <person name="Tanaskovic M."/>
            <person name="Eric P."/>
            <person name="Gao J.J."/>
            <person name="Katoh T.K."/>
            <person name="Toda M.J."/>
            <person name="Watabe H."/>
            <person name="Watada M."/>
            <person name="Davis J.S."/>
            <person name="Moyle L.C."/>
            <person name="Manoli G."/>
            <person name="Bertolini E."/>
            <person name="Kostal V."/>
            <person name="Hawley R.S."/>
            <person name="Takahashi A."/>
            <person name="Jones C.D."/>
            <person name="Price D.K."/>
            <person name="Whiteman N."/>
            <person name="Kopp A."/>
            <person name="Matute D.R."/>
            <person name="Petrov D.A."/>
        </authorList>
    </citation>
    <scope>NUCLEOTIDE SEQUENCE [LARGE SCALE GENOMIC DNA]</scope>
</reference>
<evidence type="ECO:0000259" key="2">
    <source>
        <dbReference type="SMART" id="SM00875"/>
    </source>
</evidence>
<name>A0A6P4EFF9_DRORH</name>
<evidence type="ECO:0000256" key="1">
    <source>
        <dbReference type="SAM" id="MobiDB-lite"/>
    </source>
</evidence>
<dbReference type="PANTHER" id="PTHR22667">
    <property type="entry name" value="AT01380P-RELATED"/>
    <property type="match status" value="1"/>
</dbReference>
<evidence type="ECO:0000313" key="4">
    <source>
        <dbReference type="Proteomes" id="UP001652680"/>
    </source>
</evidence>
<dbReference type="InterPro" id="IPR031750">
    <property type="entry name" value="DUF4734"/>
</dbReference>
<dbReference type="Pfam" id="PF15881">
    <property type="entry name" value="DUF4734"/>
    <property type="match status" value="1"/>
</dbReference>
<feature type="compositionally biased region" description="Basic and acidic residues" evidence="1">
    <location>
        <begin position="1"/>
        <end position="15"/>
    </location>
</feature>
<sequence length="459" mass="52753">MGKDRTHLTKSKPGESSKSNDPVPKGHKPFLEFAKGSVQVLTKEVREDLRTGVVKVINTDSPIKVLLEHVRSNTYADVAVTVKNHSFMCHSLVLCAHSKLMAKKLNSGSICFNTPKLSAKGFSQAYKWITSDHYNLDCTDFIDVLRAAYYLEMPDLIKYCWKILDSPMFNEVSAFSILYESRHAPELSKVHKLMATRISQSLMRVAASHEFLCLSERQVCSLLKSNSLAVNSEMEVLYCALLWLNHLWPKRRSCTQKILKNIRFGFLSPTMLSKFKTQDRNNIGCFGPILTVFSQLPGLGRLIQDALFYSSLIITSHKDPKCLEENIEYNQIKLIDPRQWISDSKCGYHRIVTRMCPNMRYVTFRQFKEYLYHQQNIRNMYDKAKLYAVCKKKDGIEVVDYLNKPLSEKQVFYERLAKLSLSQYTQVMNNNFSPLAIKKKKAMKSEVIQITEKSSNSSS</sequence>
<dbReference type="EnsemblMetazoa" id="XM_017116587.1">
    <property type="protein sequence ID" value="XP_016972076.1"/>
    <property type="gene ID" value="LOC108039547"/>
</dbReference>
<proteinExistence type="predicted"/>
<evidence type="ECO:0000313" key="5">
    <source>
        <dbReference type="RefSeq" id="XP_016972076.1"/>
    </source>
</evidence>
<dbReference type="InterPro" id="IPR011333">
    <property type="entry name" value="SKP1/BTB/POZ_sf"/>
</dbReference>
<dbReference type="Pfam" id="PF07707">
    <property type="entry name" value="BACK"/>
    <property type="match status" value="1"/>
</dbReference>
<dbReference type="AlphaFoldDB" id="A0A6P4EFF9"/>
<organism evidence="5">
    <name type="scientific">Drosophila rhopaloa</name>
    <name type="common">Fruit fly</name>
    <dbReference type="NCBI Taxonomy" id="1041015"/>
    <lineage>
        <taxon>Eukaryota</taxon>
        <taxon>Metazoa</taxon>
        <taxon>Ecdysozoa</taxon>
        <taxon>Arthropoda</taxon>
        <taxon>Hexapoda</taxon>
        <taxon>Insecta</taxon>
        <taxon>Pterygota</taxon>
        <taxon>Neoptera</taxon>
        <taxon>Endopterygota</taxon>
        <taxon>Diptera</taxon>
        <taxon>Brachycera</taxon>
        <taxon>Muscomorpha</taxon>
        <taxon>Ephydroidea</taxon>
        <taxon>Drosophilidae</taxon>
        <taxon>Drosophila</taxon>
        <taxon>Sophophora</taxon>
    </lineage>
</organism>
<dbReference type="InterPro" id="IPR000210">
    <property type="entry name" value="BTB/POZ_dom"/>
</dbReference>
<dbReference type="GeneID" id="108039547"/>
<reference evidence="3" key="3">
    <citation type="submission" date="2025-05" db="UniProtKB">
        <authorList>
            <consortium name="EnsemblMetazoa"/>
        </authorList>
    </citation>
    <scope>IDENTIFICATION</scope>
</reference>
<dbReference type="Gene3D" id="3.30.710.10">
    <property type="entry name" value="Potassium Channel Kv1.1, Chain A"/>
    <property type="match status" value="1"/>
</dbReference>
<reference evidence="5" key="2">
    <citation type="submission" date="2025-04" db="UniProtKB">
        <authorList>
            <consortium name="RefSeq"/>
        </authorList>
    </citation>
    <scope>IDENTIFICATION</scope>
</reference>
<feature type="region of interest" description="Disordered" evidence="1">
    <location>
        <begin position="1"/>
        <end position="26"/>
    </location>
</feature>
<dbReference type="PANTHER" id="PTHR22667:SF0">
    <property type="entry name" value="AT01380P-RELATED"/>
    <property type="match status" value="1"/>
</dbReference>
<dbReference type="SUPFAM" id="SSF54695">
    <property type="entry name" value="POZ domain"/>
    <property type="match status" value="1"/>
</dbReference>
<dbReference type="Pfam" id="PF00651">
    <property type="entry name" value="BTB"/>
    <property type="match status" value="1"/>
</dbReference>
<accession>A0A6P4EFF9</accession>
<dbReference type="Proteomes" id="UP001652680">
    <property type="component" value="Unassembled WGS sequence"/>
</dbReference>
<protein>
    <submittedName>
        <fullName evidence="5">Kelch-like protein 3</fullName>
    </submittedName>
</protein>
<dbReference type="CDD" id="cd18186">
    <property type="entry name" value="BTB_POZ_ZBTB_KLHL-like"/>
    <property type="match status" value="1"/>
</dbReference>
<dbReference type="Gene3D" id="1.25.40.420">
    <property type="match status" value="1"/>
</dbReference>
<dbReference type="RefSeq" id="XP_016972076.1">
    <property type="nucleotide sequence ID" value="XM_017116587.1"/>
</dbReference>
<evidence type="ECO:0000313" key="3">
    <source>
        <dbReference type="EnsemblMetazoa" id="XP_016972076.1"/>
    </source>
</evidence>
<dbReference type="InterPro" id="IPR011705">
    <property type="entry name" value="BACK"/>
</dbReference>
<feature type="domain" description="BACK" evidence="2">
    <location>
        <begin position="174"/>
        <end position="276"/>
    </location>
</feature>
<keyword evidence="4" id="KW-1185">Reference proteome</keyword>
<gene>
    <name evidence="5" type="primary">LOC108039547</name>
    <name evidence="3" type="synonym">108039547</name>
</gene>